<dbReference type="SMART" id="SM00342">
    <property type="entry name" value="HTH_ARAC"/>
    <property type="match status" value="1"/>
</dbReference>
<keyword evidence="2" id="KW-0804">Transcription</keyword>
<evidence type="ECO:0000313" key="4">
    <source>
        <dbReference type="EMBL" id="AJY47782.1"/>
    </source>
</evidence>
<dbReference type="PANTHER" id="PTHR43130">
    <property type="entry name" value="ARAC-FAMILY TRANSCRIPTIONAL REGULATOR"/>
    <property type="match status" value="1"/>
</dbReference>
<proteinExistence type="predicted"/>
<evidence type="ECO:0000259" key="3">
    <source>
        <dbReference type="PROSITE" id="PS01124"/>
    </source>
</evidence>
<dbReference type="PATRIC" id="fig|1486262.3.peg.4592"/>
<dbReference type="Pfam" id="PF01965">
    <property type="entry name" value="DJ-1_PfpI"/>
    <property type="match status" value="1"/>
</dbReference>
<evidence type="ECO:0000256" key="2">
    <source>
        <dbReference type="ARBA" id="ARBA00023163"/>
    </source>
</evidence>
<protein>
    <recommendedName>
        <fullName evidence="3">HTH araC/xylS-type domain-containing protein</fullName>
    </recommendedName>
</protein>
<dbReference type="GO" id="GO:0043565">
    <property type="term" value="F:sequence-specific DNA binding"/>
    <property type="evidence" value="ECO:0007669"/>
    <property type="project" value="InterPro"/>
</dbReference>
<gene>
    <name evidence="4" type="ORF">TM49_22230</name>
</gene>
<organism evidence="4 5">
    <name type="scientific">Martelella endophytica</name>
    <dbReference type="NCBI Taxonomy" id="1486262"/>
    <lineage>
        <taxon>Bacteria</taxon>
        <taxon>Pseudomonadati</taxon>
        <taxon>Pseudomonadota</taxon>
        <taxon>Alphaproteobacteria</taxon>
        <taxon>Hyphomicrobiales</taxon>
        <taxon>Aurantimonadaceae</taxon>
        <taxon>Martelella</taxon>
    </lineage>
</organism>
<keyword evidence="1" id="KW-0805">Transcription regulation</keyword>
<dbReference type="InterPro" id="IPR009057">
    <property type="entry name" value="Homeodomain-like_sf"/>
</dbReference>
<accession>A0A0D5LVI4</accession>
<dbReference type="InterPro" id="IPR029062">
    <property type="entry name" value="Class_I_gatase-like"/>
</dbReference>
<dbReference type="HOGENOM" id="CLU_000445_59_0_5"/>
<dbReference type="Gene3D" id="3.40.50.880">
    <property type="match status" value="1"/>
</dbReference>
<dbReference type="PANTHER" id="PTHR43130:SF3">
    <property type="entry name" value="HTH-TYPE TRANSCRIPTIONAL REGULATOR RV1931C"/>
    <property type="match status" value="1"/>
</dbReference>
<dbReference type="EMBL" id="CP010803">
    <property type="protein sequence ID" value="AJY47782.1"/>
    <property type="molecule type" value="Genomic_DNA"/>
</dbReference>
<dbReference type="SUPFAM" id="SSF52317">
    <property type="entry name" value="Class I glutamine amidotransferase-like"/>
    <property type="match status" value="1"/>
</dbReference>
<dbReference type="GO" id="GO:0003700">
    <property type="term" value="F:DNA-binding transcription factor activity"/>
    <property type="evidence" value="ECO:0007669"/>
    <property type="project" value="InterPro"/>
</dbReference>
<dbReference type="InterPro" id="IPR002818">
    <property type="entry name" value="DJ-1/PfpI"/>
</dbReference>
<dbReference type="InterPro" id="IPR052158">
    <property type="entry name" value="INH-QAR"/>
</dbReference>
<keyword evidence="5" id="KW-1185">Reference proteome</keyword>
<reference evidence="4 5" key="1">
    <citation type="journal article" date="2015" name="Genome Announc.">
        <title>Complete genome sequence of Martelella endophytica YC6887, which has antifungal activity associated with a halophyte.</title>
        <authorList>
            <person name="Khan A."/>
            <person name="Khan H."/>
            <person name="Chung E.J."/>
            <person name="Hossain M.T."/>
            <person name="Chung Y.R."/>
        </authorList>
    </citation>
    <scope>NUCLEOTIDE SEQUENCE [LARGE SCALE GENOMIC DNA]</scope>
    <source>
        <strain evidence="4">YC6887</strain>
    </source>
</reference>
<evidence type="ECO:0000256" key="1">
    <source>
        <dbReference type="ARBA" id="ARBA00023015"/>
    </source>
</evidence>
<dbReference type="Proteomes" id="UP000032611">
    <property type="component" value="Chromosome"/>
</dbReference>
<dbReference type="KEGG" id="mey:TM49_22230"/>
<dbReference type="InterPro" id="IPR018060">
    <property type="entry name" value="HTH_AraC"/>
</dbReference>
<dbReference type="CDD" id="cd03136">
    <property type="entry name" value="GATase1_AraC_ArgR_like"/>
    <property type="match status" value="1"/>
</dbReference>
<feature type="domain" description="HTH araC/xylS-type" evidence="3">
    <location>
        <begin position="212"/>
        <end position="310"/>
    </location>
</feature>
<sequence length="311" mass="34589">MRPMNVTFLLFDGFSNLVFSCLLEPLRMVHELYQEDVSWKVISADDAPVESSSHLLLTPTARREDIEASDLLVIVSSNGYRQHPTPENQRLVMTLARQSRYVIGADAGAWMLASTGLLDDLTATLHWSVINEFAETFPQVHVSQQTYVKEGRLWSCGGASTALELILAFITDQFGAARAFMTSSMFMHDASPQRDGTHIPTALSVPGRSRMDAIINIMVETIENPLSLTALAERAHMSTRTLNRLFKAELGMSPGQYYQNIRLLHAREMAENTALGLREIAIRAGYSNAPALSKAFQKAYGHSVRKVEKKS</sequence>
<dbReference type="PROSITE" id="PS01124">
    <property type="entry name" value="HTH_ARAC_FAMILY_2"/>
    <property type="match status" value="1"/>
</dbReference>
<dbReference type="Gene3D" id="1.10.10.60">
    <property type="entry name" value="Homeodomain-like"/>
    <property type="match status" value="1"/>
</dbReference>
<dbReference type="STRING" id="1486262.TM49_22230"/>
<dbReference type="Pfam" id="PF12833">
    <property type="entry name" value="HTH_18"/>
    <property type="match status" value="1"/>
</dbReference>
<dbReference type="AlphaFoldDB" id="A0A0D5LVI4"/>
<name>A0A0D5LVI4_MAREN</name>
<evidence type="ECO:0000313" key="5">
    <source>
        <dbReference type="Proteomes" id="UP000032611"/>
    </source>
</evidence>
<dbReference type="SUPFAM" id="SSF46689">
    <property type="entry name" value="Homeodomain-like"/>
    <property type="match status" value="2"/>
</dbReference>